<dbReference type="Gene3D" id="3.40.50.980">
    <property type="match status" value="2"/>
</dbReference>
<dbReference type="InterPro" id="IPR020845">
    <property type="entry name" value="AMP-binding_CS"/>
</dbReference>
<dbReference type="PROSITE" id="PS00455">
    <property type="entry name" value="AMP_BINDING"/>
    <property type="match status" value="1"/>
</dbReference>
<dbReference type="PANTHER" id="PTHR24096">
    <property type="entry name" value="LONG-CHAIN-FATTY-ACID--COA LIGASE"/>
    <property type="match status" value="1"/>
</dbReference>
<feature type="domain" description="AMP-dependent synthetase/ligase" evidence="1">
    <location>
        <begin position="27"/>
        <end position="207"/>
    </location>
</feature>
<dbReference type="InterPro" id="IPR000873">
    <property type="entry name" value="AMP-dep_synth/lig_dom"/>
</dbReference>
<name>A0A1M5QK25_9FIRM</name>
<dbReference type="AlphaFoldDB" id="A0A1M5QK25"/>
<keyword evidence="3" id="KW-1185">Reference proteome</keyword>
<evidence type="ECO:0000313" key="3">
    <source>
        <dbReference type="Proteomes" id="UP000242329"/>
    </source>
</evidence>
<organism evidence="2 3">
    <name type="scientific">Thermosyntropha lipolytica DSM 11003</name>
    <dbReference type="NCBI Taxonomy" id="1123382"/>
    <lineage>
        <taxon>Bacteria</taxon>
        <taxon>Bacillati</taxon>
        <taxon>Bacillota</taxon>
        <taxon>Clostridia</taxon>
        <taxon>Eubacteriales</taxon>
        <taxon>Syntrophomonadaceae</taxon>
        <taxon>Thermosyntropha</taxon>
    </lineage>
</organism>
<protein>
    <submittedName>
        <fullName evidence="2">AMP-binding enzyme</fullName>
    </submittedName>
</protein>
<reference evidence="3" key="1">
    <citation type="submission" date="2016-11" db="EMBL/GenBank/DDBJ databases">
        <authorList>
            <person name="Varghese N."/>
            <person name="Submissions S."/>
        </authorList>
    </citation>
    <scope>NUCLEOTIDE SEQUENCE [LARGE SCALE GENOMIC DNA]</scope>
    <source>
        <strain evidence="3">DSM 11003</strain>
    </source>
</reference>
<dbReference type="STRING" id="1123382.SAMN02745221_01789"/>
<dbReference type="GO" id="GO:0016405">
    <property type="term" value="F:CoA-ligase activity"/>
    <property type="evidence" value="ECO:0007669"/>
    <property type="project" value="TreeGrafter"/>
</dbReference>
<proteinExistence type="predicted"/>
<dbReference type="Proteomes" id="UP000242329">
    <property type="component" value="Unassembled WGS sequence"/>
</dbReference>
<dbReference type="SUPFAM" id="SSF56801">
    <property type="entry name" value="Acetyl-CoA synthetase-like"/>
    <property type="match status" value="1"/>
</dbReference>
<sequence>MAIPLPLSITKPDLIDFYTLIEKSPETEPDIEILPEDIAMLQYTGGTTGLSKGCCLTNFNLAAIAYQDYFWFKPAFPNNDFVNLAAIPFYHIYGFNTSINLNMIAGGTIVIVDLPTPDNLLEAINRFKPSFFAAVPAMIYALNQHPGTQNSEIKSIKAMICGSSPLAVEAMKQFEELAQTVITEGYGMSETSNVLTCNPMHLSRKAYAPSPAGSRTGQKKIT</sequence>
<gene>
    <name evidence="2" type="ORF">SAMN02745221_01789</name>
</gene>
<dbReference type="OrthoDB" id="9778383at2"/>
<evidence type="ECO:0000259" key="1">
    <source>
        <dbReference type="Pfam" id="PF00501"/>
    </source>
</evidence>
<dbReference type="EMBL" id="FQWY01000035">
    <property type="protein sequence ID" value="SHH14474.1"/>
    <property type="molecule type" value="Genomic_DNA"/>
</dbReference>
<dbReference type="RefSeq" id="WP_073093031.1">
    <property type="nucleotide sequence ID" value="NZ_FQWY01000035.1"/>
</dbReference>
<evidence type="ECO:0000313" key="2">
    <source>
        <dbReference type="EMBL" id="SHH14474.1"/>
    </source>
</evidence>
<accession>A0A1M5QK25</accession>
<dbReference type="Pfam" id="PF00501">
    <property type="entry name" value="AMP-binding"/>
    <property type="match status" value="1"/>
</dbReference>